<reference evidence="1" key="1">
    <citation type="submission" date="2014-09" db="EMBL/GenBank/DDBJ databases">
        <authorList>
            <person name="Magalhaes I.L.F."/>
            <person name="Oliveira U."/>
            <person name="Santos F.R."/>
            <person name="Vidigal T.H.D.A."/>
            <person name="Brescovit A.D."/>
            <person name="Santos A.J."/>
        </authorList>
    </citation>
    <scope>NUCLEOTIDE SEQUENCE</scope>
    <source>
        <tissue evidence="1">Shoot tissue taken approximately 20 cm above the soil surface</tissue>
    </source>
</reference>
<name>A0A0A9AR60_ARUDO</name>
<proteinExistence type="predicted"/>
<dbReference type="EMBL" id="GBRH01245532">
    <property type="protein sequence ID" value="JAD52363.1"/>
    <property type="molecule type" value="Transcribed_RNA"/>
</dbReference>
<accession>A0A0A9AR60</accession>
<protein>
    <submittedName>
        <fullName evidence="1">Uncharacterized protein</fullName>
    </submittedName>
</protein>
<dbReference type="AlphaFoldDB" id="A0A0A9AR60"/>
<sequence>MTYIFLQETEQFCAARKITVPNFILGEIEKRNFFKNFSV</sequence>
<organism evidence="1">
    <name type="scientific">Arundo donax</name>
    <name type="common">Giant reed</name>
    <name type="synonym">Donax arundinaceus</name>
    <dbReference type="NCBI Taxonomy" id="35708"/>
    <lineage>
        <taxon>Eukaryota</taxon>
        <taxon>Viridiplantae</taxon>
        <taxon>Streptophyta</taxon>
        <taxon>Embryophyta</taxon>
        <taxon>Tracheophyta</taxon>
        <taxon>Spermatophyta</taxon>
        <taxon>Magnoliopsida</taxon>
        <taxon>Liliopsida</taxon>
        <taxon>Poales</taxon>
        <taxon>Poaceae</taxon>
        <taxon>PACMAD clade</taxon>
        <taxon>Arundinoideae</taxon>
        <taxon>Arundineae</taxon>
        <taxon>Arundo</taxon>
    </lineage>
</organism>
<reference evidence="1" key="2">
    <citation type="journal article" date="2015" name="Data Brief">
        <title>Shoot transcriptome of the giant reed, Arundo donax.</title>
        <authorList>
            <person name="Barrero R.A."/>
            <person name="Guerrero F.D."/>
            <person name="Moolhuijzen P."/>
            <person name="Goolsby J.A."/>
            <person name="Tidwell J."/>
            <person name="Bellgard S.E."/>
            <person name="Bellgard M.I."/>
        </authorList>
    </citation>
    <scope>NUCLEOTIDE SEQUENCE</scope>
    <source>
        <tissue evidence="1">Shoot tissue taken approximately 20 cm above the soil surface</tissue>
    </source>
</reference>
<evidence type="ECO:0000313" key="1">
    <source>
        <dbReference type="EMBL" id="JAD52363.1"/>
    </source>
</evidence>